<evidence type="ECO:0000313" key="6">
    <source>
        <dbReference type="Proteomes" id="UP001607151"/>
    </source>
</evidence>
<dbReference type="Proteomes" id="UP001607151">
    <property type="component" value="Unassembled WGS sequence"/>
</dbReference>
<dbReference type="PANTHER" id="PTHR21599:SF0">
    <property type="entry name" value="GLYCERATE KINASE"/>
    <property type="match status" value="1"/>
</dbReference>
<dbReference type="PIRSF" id="PIRSF006078">
    <property type="entry name" value="GlxK"/>
    <property type="match status" value="1"/>
</dbReference>
<keyword evidence="3 4" id="KW-0418">Kinase</keyword>
<evidence type="ECO:0000256" key="3">
    <source>
        <dbReference type="ARBA" id="ARBA00022777"/>
    </source>
</evidence>
<gene>
    <name evidence="5" type="ORF">ACGRQ9_09665</name>
</gene>
<evidence type="ECO:0000313" key="5">
    <source>
        <dbReference type="EMBL" id="MFH0265743.1"/>
    </source>
</evidence>
<dbReference type="RefSeq" id="WP_089137527.1">
    <property type="nucleotide sequence ID" value="NZ_AP018685.1"/>
</dbReference>
<comment type="caution">
    <text evidence="5">The sequence shown here is derived from an EMBL/GenBank/DDBJ whole genome shotgun (WGS) entry which is preliminary data.</text>
</comment>
<name>A0ABW7IWZ8_9VIBR</name>
<dbReference type="NCBIfam" id="TIGR00045">
    <property type="entry name" value="glycerate kinase"/>
    <property type="match status" value="1"/>
</dbReference>
<accession>A0ABW7IWZ8</accession>
<keyword evidence="2 4" id="KW-0808">Transferase</keyword>
<reference evidence="5 6" key="1">
    <citation type="submission" date="2024-10" db="EMBL/GenBank/DDBJ databases">
        <authorList>
            <person name="Yibar A."/>
            <person name="Saticioglu I.B."/>
            <person name="Duman M."/>
            <person name="Ajmi N."/>
            <person name="Gurler F."/>
            <person name="Ay H."/>
            <person name="Onuk E."/>
            <person name="Guler S."/>
            <person name="Romalde J.L."/>
        </authorList>
    </citation>
    <scope>NUCLEOTIDE SEQUENCE [LARGE SCALE GENOMIC DNA]</scope>
    <source>
        <strain evidence="5 6">14-MA-B</strain>
    </source>
</reference>
<organism evidence="5 6">
    <name type="scientific">Vibrio rumoiensis</name>
    <dbReference type="NCBI Taxonomy" id="76258"/>
    <lineage>
        <taxon>Bacteria</taxon>
        <taxon>Pseudomonadati</taxon>
        <taxon>Pseudomonadota</taxon>
        <taxon>Gammaproteobacteria</taxon>
        <taxon>Vibrionales</taxon>
        <taxon>Vibrionaceae</taxon>
        <taxon>Vibrio</taxon>
    </lineage>
</organism>
<dbReference type="InterPro" id="IPR018193">
    <property type="entry name" value="Glyc_kinase_flavodox-like_fold"/>
</dbReference>
<dbReference type="EMBL" id="JBIHSN010000002">
    <property type="protein sequence ID" value="MFH0265743.1"/>
    <property type="molecule type" value="Genomic_DNA"/>
</dbReference>
<dbReference type="InterPro" id="IPR018197">
    <property type="entry name" value="Glycerate_kinase_RE-like"/>
</dbReference>
<dbReference type="SUPFAM" id="SSF110738">
    <property type="entry name" value="Glycerate kinase I"/>
    <property type="match status" value="1"/>
</dbReference>
<dbReference type="InterPro" id="IPR004381">
    <property type="entry name" value="Glycerate_kinase"/>
</dbReference>
<dbReference type="PANTHER" id="PTHR21599">
    <property type="entry name" value="GLYCERATE KINASE"/>
    <property type="match status" value="1"/>
</dbReference>
<dbReference type="Gene3D" id="3.40.50.10350">
    <property type="entry name" value="Glycerate kinase, domain 1"/>
    <property type="match status" value="1"/>
</dbReference>
<protein>
    <submittedName>
        <fullName evidence="5">Glycerate kinase</fullName>
        <ecNumber evidence="5">2.7.1.31</ecNumber>
    </submittedName>
</protein>
<evidence type="ECO:0000256" key="1">
    <source>
        <dbReference type="ARBA" id="ARBA00006284"/>
    </source>
</evidence>
<dbReference type="Pfam" id="PF02595">
    <property type="entry name" value="Gly_kinase"/>
    <property type="match status" value="1"/>
</dbReference>
<keyword evidence="6" id="KW-1185">Reference proteome</keyword>
<dbReference type="Gene3D" id="3.90.1510.10">
    <property type="entry name" value="Glycerate kinase, domain 2"/>
    <property type="match status" value="1"/>
</dbReference>
<dbReference type="GO" id="GO:0008887">
    <property type="term" value="F:glycerate kinase activity"/>
    <property type="evidence" value="ECO:0007669"/>
    <property type="project" value="UniProtKB-EC"/>
</dbReference>
<evidence type="ECO:0000256" key="4">
    <source>
        <dbReference type="PIRNR" id="PIRNR006078"/>
    </source>
</evidence>
<sequence length="384" mass="39814">MKIIIAPDSFKESLTAKQVCQAIETGLKRVWQEADYVHIPLADGGEGTVQSLVDATQGEIIDCAVTGPLGHQVDAFYGRLGGELSHTAVIEMAAASGLHHVPSAQRDPKATTSFGTGELIAHALENGAKKLIIGLGGSATNDGGMGMLEALGVTFLDDNSHPISGNGIGLTQIKSINVDGLHSQLAACEIVIASDVNNPLCGEHGATATFGKQKGATTEDTQLLDQALSDYADLIASQFDRQVKDLPGAGAAGGLGAAFLGFTSATLKPGIDIVLETLSIDSHLQGADLVITGEGRIDWQSAHGKTPVGIAKAAKKFDLPVIALAGCVGDNYQAVYEHGIDAVFAAIPRPFDLETAFAEAEVNMANLAENVARTVKIGMIRKNG</sequence>
<proteinExistence type="inferred from homology"/>
<evidence type="ECO:0000256" key="2">
    <source>
        <dbReference type="ARBA" id="ARBA00022679"/>
    </source>
</evidence>
<dbReference type="EC" id="2.7.1.31" evidence="5"/>
<dbReference type="InterPro" id="IPR036129">
    <property type="entry name" value="Glycerate_kinase_sf"/>
</dbReference>
<comment type="similarity">
    <text evidence="1 4">Belongs to the glycerate kinase type-1 family.</text>
</comment>